<sequence>MDVTAAAVGNGWRWLVLVFVLVPVVQRRVTWEVRLLAIVGRLRAANATPSGVLGHTTPSLAKGGPNSSNSTNIRMAEGMGILASERPGLGWPMGRRIGAYGRLGKGSRGAMKRRRPRRQATREAQH</sequence>
<gene>
    <name evidence="2" type="ORF">ColSpa_01322</name>
</gene>
<organism evidence="2 3">
    <name type="scientific">Colletotrichum spaethianum</name>
    <dbReference type="NCBI Taxonomy" id="700344"/>
    <lineage>
        <taxon>Eukaryota</taxon>
        <taxon>Fungi</taxon>
        <taxon>Dikarya</taxon>
        <taxon>Ascomycota</taxon>
        <taxon>Pezizomycotina</taxon>
        <taxon>Sordariomycetes</taxon>
        <taxon>Hypocreomycetidae</taxon>
        <taxon>Glomerellales</taxon>
        <taxon>Glomerellaceae</taxon>
        <taxon>Colletotrichum</taxon>
        <taxon>Colletotrichum spaethianum species complex</taxon>
    </lineage>
</organism>
<evidence type="ECO:0000313" key="2">
    <source>
        <dbReference type="EMBL" id="GKT41141.1"/>
    </source>
</evidence>
<name>A0AA37L368_9PEZI</name>
<dbReference type="GeneID" id="73322124"/>
<feature type="compositionally biased region" description="Basic residues" evidence="1">
    <location>
        <begin position="110"/>
        <end position="119"/>
    </location>
</feature>
<evidence type="ECO:0000256" key="1">
    <source>
        <dbReference type="SAM" id="MobiDB-lite"/>
    </source>
</evidence>
<dbReference type="EMBL" id="BQXU01000002">
    <property type="protein sequence ID" value="GKT41141.1"/>
    <property type="molecule type" value="Genomic_DNA"/>
</dbReference>
<dbReference type="Proteomes" id="UP001055115">
    <property type="component" value="Unassembled WGS sequence"/>
</dbReference>
<accession>A0AA37L368</accession>
<keyword evidence="3" id="KW-1185">Reference proteome</keyword>
<evidence type="ECO:0000313" key="3">
    <source>
        <dbReference type="Proteomes" id="UP001055115"/>
    </source>
</evidence>
<feature type="region of interest" description="Disordered" evidence="1">
    <location>
        <begin position="98"/>
        <end position="126"/>
    </location>
</feature>
<dbReference type="AlphaFoldDB" id="A0AA37L368"/>
<protein>
    <submittedName>
        <fullName evidence="2">Uncharacterized protein</fullName>
    </submittedName>
</protein>
<feature type="region of interest" description="Disordered" evidence="1">
    <location>
        <begin position="52"/>
        <end position="73"/>
    </location>
</feature>
<reference evidence="2 3" key="1">
    <citation type="submission" date="2022-03" db="EMBL/GenBank/DDBJ databases">
        <title>Genome data of Colletotrichum spp.</title>
        <authorList>
            <person name="Utami Y.D."/>
            <person name="Hiruma K."/>
        </authorList>
    </citation>
    <scope>NUCLEOTIDE SEQUENCE [LARGE SCALE GENOMIC DNA]</scope>
    <source>
        <strain evidence="2 3">MAFF 239500</strain>
    </source>
</reference>
<dbReference type="RefSeq" id="XP_049123491.1">
    <property type="nucleotide sequence ID" value="XM_049267534.1"/>
</dbReference>
<comment type="caution">
    <text evidence="2">The sequence shown here is derived from an EMBL/GenBank/DDBJ whole genome shotgun (WGS) entry which is preliminary data.</text>
</comment>
<proteinExistence type="predicted"/>